<dbReference type="InterPro" id="IPR015943">
    <property type="entry name" value="WD40/YVTN_repeat-like_dom_sf"/>
</dbReference>
<organism evidence="1">
    <name type="scientific">Spiroplasma melliferum</name>
    <dbReference type="NCBI Taxonomy" id="2134"/>
    <lineage>
        <taxon>Bacteria</taxon>
        <taxon>Bacillati</taxon>
        <taxon>Mycoplasmatota</taxon>
        <taxon>Mollicutes</taxon>
        <taxon>Entomoplasmatales</taxon>
        <taxon>Spiroplasmataceae</taxon>
        <taxon>Spiroplasma</taxon>
    </lineage>
</organism>
<name>A0A2L0ART6_SPIME</name>
<reference evidence="1" key="1">
    <citation type="submission" date="2017-12" db="EMBL/GenBank/DDBJ databases">
        <authorList>
            <person name="Hurst M.R.H."/>
        </authorList>
    </citation>
    <scope>NUCLEOTIDE SEQUENCE</scope>
    <source>
        <strain evidence="1">CH-1</strain>
    </source>
</reference>
<keyword evidence="3" id="KW-1185">Reference proteome</keyword>
<dbReference type="SUPFAM" id="SSF63829">
    <property type="entry name" value="Calcium-dependent phosphotriesterase"/>
    <property type="match status" value="1"/>
</dbReference>
<dbReference type="RefSeq" id="WP_004028666.1">
    <property type="nucleotide sequence ID" value="NZ_PHSJ01000001.1"/>
</dbReference>
<protein>
    <submittedName>
        <fullName evidence="1">Alp57</fullName>
    </submittedName>
</protein>
<sequence length="410" mass="47010">MRKICAVLGIFAMSGFTILPSITTNSILNQKKLEINKRPTSKIPGVMNKISALGKLKIKLDITHENMVYFKDRIGNIFYEQENRIYILKRDWLSWPQQLDQITAKVQVIIADNDDNIYFGTTNGIYKLSADLKIITKIKRINGAVNSLAVDKNNNLYCGTEQSVYRLNKTTNTITNLFQGWVNTISVGENDDLYIAAKNGVYKLVAGTDNVLELSTPGYHENELLLDLSKDGKGFNKDWTLEYSTLANYNNSVYKDYKEKRLTLKVLDTFNLRTINPLDYKKIEFVGNSSEFYSKISWGNDSFNGKNPNEFNGSLLKEKILNKKLSSSDFIVLDNNNLTKCFEIQNFNLNYRLWGNKIWGKQYIILSYYFKNGNYYLQFSIAYNILTQGLYKGGGGLWMGFGHGIRLYND</sequence>
<gene>
    <name evidence="1" type="primary">alp57</name>
    <name evidence="2" type="ORF">SRED_002190</name>
</gene>
<dbReference type="EMBL" id="CP029202">
    <property type="protein sequence ID" value="QCO23716.1"/>
    <property type="molecule type" value="Genomic_DNA"/>
</dbReference>
<reference evidence="2 3" key="3">
    <citation type="submission" date="2018-05" db="EMBL/GenBank/DDBJ databases">
        <title>Compelete Genome Sequence of Spiroplasma melliferum.</title>
        <authorList>
            <person name="Davis R.E."/>
            <person name="Shao J.Y."/>
            <person name="Zhao Y."/>
            <person name="Gasparich G.E."/>
        </authorList>
    </citation>
    <scope>NUCLEOTIDE SEQUENCE [LARGE SCALE GENOMIC DNA]</scope>
    <source>
        <strain evidence="2 3">AS576</strain>
    </source>
</reference>
<proteinExistence type="predicted"/>
<dbReference type="Gene3D" id="2.130.10.10">
    <property type="entry name" value="YVTN repeat-like/Quinoprotein amine dehydrogenase"/>
    <property type="match status" value="1"/>
</dbReference>
<dbReference type="Proteomes" id="UP000298715">
    <property type="component" value="Chromosome"/>
</dbReference>
<dbReference type="EMBL" id="MG708358">
    <property type="protein sequence ID" value="AUW64499.1"/>
    <property type="molecule type" value="Genomic_DNA"/>
</dbReference>
<reference evidence="1" key="2">
    <citation type="journal article" date="2018" name="Curr. Microbiol.">
        <title>Infection Function of Adhesin-Like Protein ALP609 from Spiroplasma melliferum CH-1.</title>
        <authorList>
            <person name="Zha G.D."/>
            <person name="Yang D.H."/>
            <person name="Wang J.J."/>
            <person name="Yang B."/>
            <person name="Yu H.S."/>
        </authorList>
    </citation>
    <scope>NUCLEOTIDE SEQUENCE</scope>
    <source>
        <strain evidence="1">CH-1</strain>
    </source>
</reference>
<evidence type="ECO:0000313" key="2">
    <source>
        <dbReference type="EMBL" id="QCO23716.1"/>
    </source>
</evidence>
<evidence type="ECO:0000313" key="1">
    <source>
        <dbReference type="EMBL" id="AUW64499.1"/>
    </source>
</evidence>
<evidence type="ECO:0000313" key="3">
    <source>
        <dbReference type="Proteomes" id="UP000298715"/>
    </source>
</evidence>
<dbReference type="AlphaFoldDB" id="A0A2L0ART6"/>
<accession>A0A2L0ART6</accession>